<sequence>MDTIEQKGTRQLKEQRKEECRALKEKI</sequence>
<proteinExistence type="predicted"/>
<name>A0AAF0TKN5_SOLVR</name>
<keyword evidence="3" id="KW-1185">Reference proteome</keyword>
<organism evidence="2 3">
    <name type="scientific">Solanum verrucosum</name>
    <dbReference type="NCBI Taxonomy" id="315347"/>
    <lineage>
        <taxon>Eukaryota</taxon>
        <taxon>Viridiplantae</taxon>
        <taxon>Streptophyta</taxon>
        <taxon>Embryophyta</taxon>
        <taxon>Tracheophyta</taxon>
        <taxon>Spermatophyta</taxon>
        <taxon>Magnoliopsida</taxon>
        <taxon>eudicotyledons</taxon>
        <taxon>Gunneridae</taxon>
        <taxon>Pentapetalae</taxon>
        <taxon>asterids</taxon>
        <taxon>lamiids</taxon>
        <taxon>Solanales</taxon>
        <taxon>Solanaceae</taxon>
        <taxon>Solanoideae</taxon>
        <taxon>Solaneae</taxon>
        <taxon>Solanum</taxon>
    </lineage>
</organism>
<dbReference type="AlphaFoldDB" id="A0AAF0TKN5"/>
<gene>
    <name evidence="2" type="ORF">MTR67_012623</name>
</gene>
<evidence type="ECO:0000256" key="1">
    <source>
        <dbReference type="SAM" id="MobiDB-lite"/>
    </source>
</evidence>
<feature type="region of interest" description="Disordered" evidence="1">
    <location>
        <begin position="1"/>
        <end position="27"/>
    </location>
</feature>
<reference evidence="2" key="1">
    <citation type="submission" date="2023-08" db="EMBL/GenBank/DDBJ databases">
        <title>A de novo genome assembly of Solanum verrucosum Schlechtendal, a Mexican diploid species geographically isolated from the other diploid A-genome species in potato relatives.</title>
        <authorList>
            <person name="Hosaka K."/>
        </authorList>
    </citation>
    <scope>NUCLEOTIDE SEQUENCE</scope>
    <source>
        <tissue evidence="2">Young leaves</tissue>
    </source>
</reference>
<dbReference type="Proteomes" id="UP001234989">
    <property type="component" value="Chromosome 3"/>
</dbReference>
<evidence type="ECO:0000313" key="3">
    <source>
        <dbReference type="Proteomes" id="UP001234989"/>
    </source>
</evidence>
<protein>
    <submittedName>
        <fullName evidence="2">Uncharacterized protein</fullName>
    </submittedName>
</protein>
<dbReference type="EMBL" id="CP133614">
    <property type="protein sequence ID" value="WMV19238.1"/>
    <property type="molecule type" value="Genomic_DNA"/>
</dbReference>
<accession>A0AAF0TKN5</accession>
<evidence type="ECO:0000313" key="2">
    <source>
        <dbReference type="EMBL" id="WMV19238.1"/>
    </source>
</evidence>